<dbReference type="VEuPathDB" id="FungiDB:MELLADRAFT_26925"/>
<dbReference type="EMBL" id="GL883095">
    <property type="protein sequence ID" value="EGG10207.1"/>
    <property type="molecule type" value="Genomic_DNA"/>
</dbReference>
<protein>
    <submittedName>
        <fullName evidence="2">Uncharacterized protein</fullName>
    </submittedName>
</protein>
<name>F4RC36_MELLP</name>
<feature type="non-terminal residue" evidence="2">
    <location>
        <position position="263"/>
    </location>
</feature>
<keyword evidence="1" id="KW-1133">Transmembrane helix</keyword>
<dbReference type="eggNOG" id="ENOG502S1FZ">
    <property type="taxonomic scope" value="Eukaryota"/>
</dbReference>
<dbReference type="InParanoid" id="F4RC36"/>
<reference evidence="3" key="1">
    <citation type="journal article" date="2011" name="Proc. Natl. Acad. Sci. U.S.A.">
        <title>Obligate biotrophy features unraveled by the genomic analysis of rust fungi.</title>
        <authorList>
            <person name="Duplessis S."/>
            <person name="Cuomo C.A."/>
            <person name="Lin Y.-C."/>
            <person name="Aerts A."/>
            <person name="Tisserant E."/>
            <person name="Veneault-Fourrey C."/>
            <person name="Joly D.L."/>
            <person name="Hacquard S."/>
            <person name="Amselem J."/>
            <person name="Cantarel B.L."/>
            <person name="Chiu R."/>
            <person name="Coutinho P.M."/>
            <person name="Feau N."/>
            <person name="Field M."/>
            <person name="Frey P."/>
            <person name="Gelhaye E."/>
            <person name="Goldberg J."/>
            <person name="Grabherr M.G."/>
            <person name="Kodira C.D."/>
            <person name="Kohler A."/>
            <person name="Kuees U."/>
            <person name="Lindquist E.A."/>
            <person name="Lucas S.M."/>
            <person name="Mago R."/>
            <person name="Mauceli E."/>
            <person name="Morin E."/>
            <person name="Murat C."/>
            <person name="Pangilinan J.L."/>
            <person name="Park R."/>
            <person name="Pearson M."/>
            <person name="Quesneville H."/>
            <person name="Rouhier N."/>
            <person name="Sakthikumar S."/>
            <person name="Salamov A.A."/>
            <person name="Schmutz J."/>
            <person name="Selles B."/>
            <person name="Shapiro H."/>
            <person name="Tanguay P."/>
            <person name="Tuskan G.A."/>
            <person name="Henrissat B."/>
            <person name="Van de Peer Y."/>
            <person name="Rouze P."/>
            <person name="Ellis J.G."/>
            <person name="Dodds P.N."/>
            <person name="Schein J.E."/>
            <person name="Zhong S."/>
            <person name="Hamelin R.C."/>
            <person name="Grigoriev I.V."/>
            <person name="Szabo L.J."/>
            <person name="Martin F."/>
        </authorList>
    </citation>
    <scope>NUCLEOTIDE SEQUENCE [LARGE SCALE GENOMIC DNA]</scope>
    <source>
        <strain evidence="3">98AG31 / pathotype 3-4-7</strain>
    </source>
</reference>
<keyword evidence="1" id="KW-0472">Membrane</keyword>
<accession>F4RC36</accession>
<dbReference type="STRING" id="747676.F4RC36"/>
<dbReference type="RefSeq" id="XP_007406508.1">
    <property type="nucleotide sequence ID" value="XM_007406446.1"/>
</dbReference>
<dbReference type="KEGG" id="mlr:MELLADRAFT_26925"/>
<evidence type="ECO:0000313" key="2">
    <source>
        <dbReference type="EMBL" id="EGG10207.1"/>
    </source>
</evidence>
<organism evidence="3">
    <name type="scientific">Melampsora larici-populina (strain 98AG31 / pathotype 3-4-7)</name>
    <name type="common">Poplar leaf rust fungus</name>
    <dbReference type="NCBI Taxonomy" id="747676"/>
    <lineage>
        <taxon>Eukaryota</taxon>
        <taxon>Fungi</taxon>
        <taxon>Dikarya</taxon>
        <taxon>Basidiomycota</taxon>
        <taxon>Pucciniomycotina</taxon>
        <taxon>Pucciniomycetes</taxon>
        <taxon>Pucciniales</taxon>
        <taxon>Melampsoraceae</taxon>
        <taxon>Melampsora</taxon>
    </lineage>
</organism>
<gene>
    <name evidence="2" type="ORF">MELLADRAFT_26925</name>
</gene>
<dbReference type="Proteomes" id="UP000001072">
    <property type="component" value="Unassembled WGS sequence"/>
</dbReference>
<dbReference type="OrthoDB" id="195231at2759"/>
<sequence length="263" mass="28644">IVTAKLKGLSATGEPCREANNKLDPNTHKFLSDCGPIDFCNGTTQTCELKGCRVDEFPFGYDSDDTLPEMCADGYVCPDEESSCQPLMALGGPCQLNRDDECALNPVSLSNASNMVVCLHYTCQAANISLGQTCLIDNTVYSGFLPDGSLSSDVVMRDNCDIALYCDSERLICQQTAAIGQTCQADSHCNSSNCKGTCAPSPATPLQLSNWVYVFVVVGILLVIFGIVFGLLQIHKVESKSRMEMLNKYWDEQLAFRESIINL</sequence>
<feature type="transmembrane region" description="Helical" evidence="1">
    <location>
        <begin position="211"/>
        <end position="232"/>
    </location>
</feature>
<evidence type="ECO:0000313" key="3">
    <source>
        <dbReference type="Proteomes" id="UP000001072"/>
    </source>
</evidence>
<evidence type="ECO:0000256" key="1">
    <source>
        <dbReference type="SAM" id="Phobius"/>
    </source>
</evidence>
<dbReference type="GeneID" id="18926969"/>
<proteinExistence type="predicted"/>
<feature type="non-terminal residue" evidence="2">
    <location>
        <position position="1"/>
    </location>
</feature>
<dbReference type="HOGENOM" id="CLU_054233_0_0_1"/>
<dbReference type="AlphaFoldDB" id="F4RC36"/>
<keyword evidence="1" id="KW-0812">Transmembrane</keyword>
<keyword evidence="3" id="KW-1185">Reference proteome</keyword>